<evidence type="ECO:0000256" key="9">
    <source>
        <dbReference type="ARBA" id="ARBA00022679"/>
    </source>
</evidence>
<sequence length="233" mass="26507">MKFYILTLFPEMIEDALNTSILGRAKKAGSISFEAINIRDYTLDKHKKVDDYPYGGGAGMVMQAQPIYDAYQAVCQKAGHKVHCIYLTPQGKLFNQTDAKELALMEDICLLCGHYEGIDERVLEEIVDEYYSIGDYVLTGGELPSLVMIDAISRMVPGVLTNAESGEDESLENNLLEYPQYSRPEVWNDRRVPPILLSGDHAKVDAWRKEQSIERTKERRPDLYQKYLENSVD</sequence>
<comment type="subunit">
    <text evidence="4 15 17">Homodimer.</text>
</comment>
<dbReference type="InterPro" id="IPR029026">
    <property type="entry name" value="tRNA_m1G_MTases_N"/>
</dbReference>
<keyword evidence="11 15" id="KW-0819">tRNA processing</keyword>
<dbReference type="PIRSF" id="PIRSF000386">
    <property type="entry name" value="tRNA_mtase"/>
    <property type="match status" value="1"/>
</dbReference>
<dbReference type="HAMAP" id="MF_00605">
    <property type="entry name" value="TrmD"/>
    <property type="match status" value="1"/>
</dbReference>
<evidence type="ECO:0000313" key="19">
    <source>
        <dbReference type="EMBL" id="NEX01218.1"/>
    </source>
</evidence>
<dbReference type="PANTHER" id="PTHR46417">
    <property type="entry name" value="TRNA (GUANINE-N(1)-)-METHYLTRANSFERASE"/>
    <property type="match status" value="1"/>
</dbReference>
<evidence type="ECO:0000256" key="6">
    <source>
        <dbReference type="ARBA" id="ARBA00014679"/>
    </source>
</evidence>
<comment type="similarity">
    <text evidence="3 15 17">Belongs to the RNA methyltransferase TrmD family.</text>
</comment>
<evidence type="ECO:0000256" key="12">
    <source>
        <dbReference type="ARBA" id="ARBA00029736"/>
    </source>
</evidence>
<evidence type="ECO:0000259" key="18">
    <source>
        <dbReference type="Pfam" id="PF01746"/>
    </source>
</evidence>
<proteinExistence type="inferred from homology"/>
<evidence type="ECO:0000256" key="4">
    <source>
        <dbReference type="ARBA" id="ARBA00011738"/>
    </source>
</evidence>
<comment type="subcellular location">
    <subcellularLocation>
        <location evidence="2 15 17">Cytoplasm</location>
    </subcellularLocation>
</comment>
<evidence type="ECO:0000256" key="8">
    <source>
        <dbReference type="ARBA" id="ARBA00022603"/>
    </source>
</evidence>
<dbReference type="NCBIfam" id="NF000648">
    <property type="entry name" value="PRK00026.1"/>
    <property type="match status" value="1"/>
</dbReference>
<dbReference type="NCBIfam" id="TIGR00088">
    <property type="entry name" value="trmD"/>
    <property type="match status" value="1"/>
</dbReference>
<dbReference type="InterPro" id="IPR002649">
    <property type="entry name" value="tRNA_m1G_MeTrfase_TrmD"/>
</dbReference>
<dbReference type="SUPFAM" id="SSF75217">
    <property type="entry name" value="alpha/beta knot"/>
    <property type="match status" value="1"/>
</dbReference>
<dbReference type="EMBL" id="VTVE01000001">
    <property type="protein sequence ID" value="NEX01218.1"/>
    <property type="molecule type" value="Genomic_DNA"/>
</dbReference>
<feature type="domain" description="tRNA methyltransferase TRMD/TRM10-type" evidence="18">
    <location>
        <begin position="1"/>
        <end position="226"/>
    </location>
</feature>
<dbReference type="InterPro" id="IPR023148">
    <property type="entry name" value="tRNA_m1G_MeTrfase_C_sf"/>
</dbReference>
<evidence type="ECO:0000256" key="2">
    <source>
        <dbReference type="ARBA" id="ARBA00004496"/>
    </source>
</evidence>
<dbReference type="RefSeq" id="WP_090486837.1">
    <property type="nucleotide sequence ID" value="NZ_VTVE01000001.1"/>
</dbReference>
<name>A0A6M0LF34_PSEXY</name>
<evidence type="ECO:0000256" key="17">
    <source>
        <dbReference type="RuleBase" id="RU003464"/>
    </source>
</evidence>
<dbReference type="AlphaFoldDB" id="A0A6M0LF34"/>
<protein>
    <recommendedName>
        <fullName evidence="6 15">tRNA (guanine-N(1)-)-methyltransferase</fullName>
        <ecNumber evidence="5 15">2.1.1.228</ecNumber>
    </recommendedName>
    <alternativeName>
        <fullName evidence="12 15">M1G-methyltransferase</fullName>
    </alternativeName>
    <alternativeName>
        <fullName evidence="13 15">tRNA [GM37] methyltransferase</fullName>
    </alternativeName>
</protein>
<evidence type="ECO:0000256" key="14">
    <source>
        <dbReference type="ARBA" id="ARBA00047783"/>
    </source>
</evidence>
<evidence type="ECO:0000313" key="20">
    <source>
        <dbReference type="Proteomes" id="UP000473091"/>
    </source>
</evidence>
<dbReference type="Proteomes" id="UP000473091">
    <property type="component" value="Unassembled WGS sequence"/>
</dbReference>
<feature type="binding site" evidence="15 16">
    <location>
        <position position="113"/>
    </location>
    <ligand>
        <name>S-adenosyl-L-methionine</name>
        <dbReference type="ChEBI" id="CHEBI:59789"/>
    </ligand>
</feature>
<evidence type="ECO:0000256" key="11">
    <source>
        <dbReference type="ARBA" id="ARBA00022694"/>
    </source>
</evidence>
<dbReference type="GO" id="GO:0052906">
    <property type="term" value="F:tRNA (guanine(37)-N1)-methyltransferase activity"/>
    <property type="evidence" value="ECO:0007669"/>
    <property type="project" value="UniProtKB-UniRule"/>
</dbReference>
<dbReference type="InterPro" id="IPR029028">
    <property type="entry name" value="Alpha/beta_knot_MTases"/>
</dbReference>
<gene>
    <name evidence="15 19" type="primary">trmD</name>
    <name evidence="19" type="ORF">F0Q01_04880</name>
</gene>
<accession>A0A6M0LF34</accession>
<organism evidence="19 20">
    <name type="scientific">Pseudobutyrivibrio xylanivorans</name>
    <dbReference type="NCBI Taxonomy" id="185007"/>
    <lineage>
        <taxon>Bacteria</taxon>
        <taxon>Bacillati</taxon>
        <taxon>Bacillota</taxon>
        <taxon>Clostridia</taxon>
        <taxon>Lachnospirales</taxon>
        <taxon>Lachnospiraceae</taxon>
        <taxon>Pseudobutyrivibrio</taxon>
    </lineage>
</organism>
<evidence type="ECO:0000256" key="10">
    <source>
        <dbReference type="ARBA" id="ARBA00022691"/>
    </source>
</evidence>
<evidence type="ECO:0000256" key="3">
    <source>
        <dbReference type="ARBA" id="ARBA00007630"/>
    </source>
</evidence>
<reference evidence="19 20" key="2">
    <citation type="submission" date="2020-03" db="EMBL/GenBank/DDBJ databases">
        <title>Investigating the evolutionary divergence of the Butyrivibrio group.</title>
        <authorList>
            <person name="Skvortsov T."/>
            <person name="Santos F.G."/>
            <person name="Ting K.S."/>
            <person name="Creevey C.J."/>
        </authorList>
    </citation>
    <scope>NUCLEOTIDE SEQUENCE [LARGE SCALE GENOMIC DNA]</scope>
    <source>
        <strain evidence="19 20">MZ8</strain>
    </source>
</reference>
<evidence type="ECO:0000256" key="5">
    <source>
        <dbReference type="ARBA" id="ARBA00012807"/>
    </source>
</evidence>
<keyword evidence="8 15" id="KW-0489">Methyltransferase</keyword>
<keyword evidence="9 15" id="KW-0808">Transferase</keyword>
<dbReference type="CDD" id="cd18080">
    <property type="entry name" value="TrmD-like"/>
    <property type="match status" value="1"/>
</dbReference>
<comment type="caution">
    <text evidence="19">The sequence shown here is derived from an EMBL/GenBank/DDBJ whole genome shotgun (WGS) entry which is preliminary data.</text>
</comment>
<feature type="binding site" evidence="15 16">
    <location>
        <begin position="133"/>
        <end position="138"/>
    </location>
    <ligand>
        <name>S-adenosyl-L-methionine</name>
        <dbReference type="ChEBI" id="CHEBI:59789"/>
    </ligand>
</feature>
<evidence type="ECO:0000256" key="16">
    <source>
        <dbReference type="PIRSR" id="PIRSR000386-1"/>
    </source>
</evidence>
<reference evidence="19 20" key="1">
    <citation type="submission" date="2019-09" db="EMBL/GenBank/DDBJ databases">
        <authorList>
            <person name="Pidcock S.E."/>
            <person name="Huws S.A."/>
        </authorList>
    </citation>
    <scope>NUCLEOTIDE SEQUENCE [LARGE SCALE GENOMIC DNA]</scope>
    <source>
        <strain evidence="19 20">MZ8</strain>
    </source>
</reference>
<dbReference type="Gene3D" id="1.10.1270.20">
    <property type="entry name" value="tRNA(m1g37)methyltransferase, domain 2"/>
    <property type="match status" value="1"/>
</dbReference>
<dbReference type="PANTHER" id="PTHR46417:SF1">
    <property type="entry name" value="TRNA (GUANINE-N(1)-)-METHYLTRANSFERASE"/>
    <property type="match status" value="1"/>
</dbReference>
<evidence type="ECO:0000256" key="15">
    <source>
        <dbReference type="HAMAP-Rule" id="MF_00605"/>
    </source>
</evidence>
<dbReference type="GO" id="GO:0005829">
    <property type="term" value="C:cytosol"/>
    <property type="evidence" value="ECO:0007669"/>
    <property type="project" value="TreeGrafter"/>
</dbReference>
<comment type="catalytic activity">
    <reaction evidence="14 15 17">
        <text>guanosine(37) in tRNA + S-adenosyl-L-methionine = N(1)-methylguanosine(37) in tRNA + S-adenosyl-L-homocysteine + H(+)</text>
        <dbReference type="Rhea" id="RHEA:36899"/>
        <dbReference type="Rhea" id="RHEA-COMP:10145"/>
        <dbReference type="Rhea" id="RHEA-COMP:10147"/>
        <dbReference type="ChEBI" id="CHEBI:15378"/>
        <dbReference type="ChEBI" id="CHEBI:57856"/>
        <dbReference type="ChEBI" id="CHEBI:59789"/>
        <dbReference type="ChEBI" id="CHEBI:73542"/>
        <dbReference type="ChEBI" id="CHEBI:74269"/>
        <dbReference type="EC" id="2.1.1.228"/>
    </reaction>
</comment>
<evidence type="ECO:0000256" key="7">
    <source>
        <dbReference type="ARBA" id="ARBA00022490"/>
    </source>
</evidence>
<dbReference type="Gene3D" id="3.40.1280.10">
    <property type="match status" value="1"/>
</dbReference>
<keyword evidence="7 15" id="KW-0963">Cytoplasm</keyword>
<dbReference type="InterPro" id="IPR016009">
    <property type="entry name" value="tRNA_MeTrfase_TRMD/TRM10"/>
</dbReference>
<dbReference type="FunFam" id="3.40.1280.10:FF:000001">
    <property type="entry name" value="tRNA (guanine-N(1)-)-methyltransferase"/>
    <property type="match status" value="1"/>
</dbReference>
<dbReference type="Pfam" id="PF01746">
    <property type="entry name" value="tRNA_m1G_MT"/>
    <property type="match status" value="1"/>
</dbReference>
<comment type="function">
    <text evidence="1 15 17">Specifically methylates guanosine-37 in various tRNAs.</text>
</comment>
<dbReference type="GO" id="GO:0002939">
    <property type="term" value="P:tRNA N1-guanine methylation"/>
    <property type="evidence" value="ECO:0007669"/>
    <property type="project" value="TreeGrafter"/>
</dbReference>
<keyword evidence="10 15" id="KW-0949">S-adenosyl-L-methionine</keyword>
<evidence type="ECO:0000256" key="1">
    <source>
        <dbReference type="ARBA" id="ARBA00002634"/>
    </source>
</evidence>
<evidence type="ECO:0000256" key="13">
    <source>
        <dbReference type="ARBA" id="ARBA00033392"/>
    </source>
</evidence>
<dbReference type="EC" id="2.1.1.228" evidence="5 15"/>